<dbReference type="PANTHER" id="PTHR30574">
    <property type="entry name" value="INNER MEMBRANE PROTEIN YEDE"/>
    <property type="match status" value="1"/>
</dbReference>
<evidence type="ECO:0000256" key="3">
    <source>
        <dbReference type="ARBA" id="ARBA00022475"/>
    </source>
</evidence>
<dbReference type="OrthoDB" id="5868346at2"/>
<evidence type="ECO:0000256" key="6">
    <source>
        <dbReference type="ARBA" id="ARBA00022989"/>
    </source>
</evidence>
<feature type="transmembrane region" description="Helical" evidence="9">
    <location>
        <begin position="137"/>
        <end position="158"/>
    </location>
</feature>
<dbReference type="EMBL" id="FOLO01000095">
    <property type="protein sequence ID" value="SFD73036.1"/>
    <property type="molecule type" value="Genomic_DNA"/>
</dbReference>
<evidence type="ECO:0000256" key="7">
    <source>
        <dbReference type="ARBA" id="ARBA00023136"/>
    </source>
</evidence>
<dbReference type="PANTHER" id="PTHR30574:SF1">
    <property type="entry name" value="SULPHUR TRANSPORT DOMAIN-CONTAINING PROTEIN"/>
    <property type="match status" value="1"/>
</dbReference>
<dbReference type="Pfam" id="PF04143">
    <property type="entry name" value="Sulf_transp"/>
    <property type="match status" value="2"/>
</dbReference>
<feature type="transmembrane region" description="Helical" evidence="9">
    <location>
        <begin position="165"/>
        <end position="182"/>
    </location>
</feature>
<name>A0A1I1UQH4_9GAMM</name>
<evidence type="ECO:0000256" key="5">
    <source>
        <dbReference type="ARBA" id="ARBA00022692"/>
    </source>
</evidence>
<evidence type="ECO:0000256" key="8">
    <source>
        <dbReference type="ARBA" id="ARBA00035655"/>
    </source>
</evidence>
<comment type="subcellular location">
    <subcellularLocation>
        <location evidence="1">Cell inner membrane</location>
        <topology evidence="1">Multi-pass membrane protein</topology>
    </subcellularLocation>
</comment>
<dbReference type="InterPro" id="IPR007272">
    <property type="entry name" value="Sulf_transp_TsuA/YedE"/>
</dbReference>
<proteinExistence type="inferred from homology"/>
<reference evidence="10 11" key="1">
    <citation type="submission" date="2016-10" db="EMBL/GenBank/DDBJ databases">
        <authorList>
            <person name="de Groot N.N."/>
        </authorList>
    </citation>
    <scope>NUCLEOTIDE SEQUENCE [LARGE SCALE GENOMIC DNA]</scope>
    <source>
        <strain evidence="10 11">DSM 6059</strain>
    </source>
</reference>
<feature type="transmembrane region" description="Helical" evidence="9">
    <location>
        <begin position="72"/>
        <end position="93"/>
    </location>
</feature>
<evidence type="ECO:0000313" key="11">
    <source>
        <dbReference type="Proteomes" id="UP000198862"/>
    </source>
</evidence>
<evidence type="ECO:0000256" key="9">
    <source>
        <dbReference type="SAM" id="Phobius"/>
    </source>
</evidence>
<dbReference type="AlphaFoldDB" id="A0A1I1UQH4"/>
<feature type="transmembrane region" description="Helical" evidence="9">
    <location>
        <begin position="270"/>
        <end position="291"/>
    </location>
</feature>
<feature type="transmembrane region" description="Helical" evidence="9">
    <location>
        <begin position="105"/>
        <end position="125"/>
    </location>
</feature>
<comment type="similarity">
    <text evidence="8">Belongs to the TsuA/YedE (TC 9.B.102) family.</text>
</comment>
<feature type="transmembrane region" description="Helical" evidence="9">
    <location>
        <begin position="247"/>
        <end position="264"/>
    </location>
</feature>
<evidence type="ECO:0008006" key="12">
    <source>
        <dbReference type="Google" id="ProtNLM"/>
    </source>
</evidence>
<protein>
    <recommendedName>
        <fullName evidence="12">Sulphur transport domain-containing protein</fullName>
    </recommendedName>
</protein>
<keyword evidence="2" id="KW-0813">Transport</keyword>
<keyword evidence="4" id="KW-0997">Cell inner membrane</keyword>
<evidence type="ECO:0000256" key="1">
    <source>
        <dbReference type="ARBA" id="ARBA00004429"/>
    </source>
</evidence>
<keyword evidence="6 9" id="KW-1133">Transmembrane helix</keyword>
<keyword evidence="11" id="KW-1185">Reference proteome</keyword>
<evidence type="ECO:0000256" key="2">
    <source>
        <dbReference type="ARBA" id="ARBA00022448"/>
    </source>
</evidence>
<feature type="transmembrane region" description="Helical" evidence="9">
    <location>
        <begin position="6"/>
        <end position="26"/>
    </location>
</feature>
<organism evidence="10 11">
    <name type="scientific">Pseudoalteromonas denitrificans DSM 6059</name>
    <dbReference type="NCBI Taxonomy" id="1123010"/>
    <lineage>
        <taxon>Bacteria</taxon>
        <taxon>Pseudomonadati</taxon>
        <taxon>Pseudomonadota</taxon>
        <taxon>Gammaproteobacteria</taxon>
        <taxon>Alteromonadales</taxon>
        <taxon>Pseudoalteromonadaceae</taxon>
        <taxon>Pseudoalteromonas</taxon>
    </lineage>
</organism>
<accession>A0A1I1UQH4</accession>
<dbReference type="RefSeq" id="WP_091991786.1">
    <property type="nucleotide sequence ID" value="NZ_FOLO01000095.1"/>
</dbReference>
<dbReference type="STRING" id="1123010.SAMN02745724_05306"/>
<keyword evidence="7 9" id="KW-0472">Membrane</keyword>
<evidence type="ECO:0000256" key="4">
    <source>
        <dbReference type="ARBA" id="ARBA00022519"/>
    </source>
</evidence>
<evidence type="ECO:0000313" key="10">
    <source>
        <dbReference type="EMBL" id="SFD73036.1"/>
    </source>
</evidence>
<keyword evidence="5 9" id="KW-0812">Transmembrane</keyword>
<dbReference type="Proteomes" id="UP000198862">
    <property type="component" value="Unassembled WGS sequence"/>
</dbReference>
<keyword evidence="3" id="KW-1003">Cell membrane</keyword>
<dbReference type="GO" id="GO:0005886">
    <property type="term" value="C:plasma membrane"/>
    <property type="evidence" value="ECO:0007669"/>
    <property type="project" value="UniProtKB-SubCell"/>
</dbReference>
<feature type="transmembrane region" description="Helical" evidence="9">
    <location>
        <begin position="209"/>
        <end position="227"/>
    </location>
</feature>
<gene>
    <name evidence="10" type="ORF">SAMN02745724_05306</name>
</gene>
<feature type="transmembrane region" description="Helical" evidence="9">
    <location>
        <begin position="38"/>
        <end position="60"/>
    </location>
</feature>
<sequence>MLLTSIALLLIGILGYLAQSIGLCLVRGVDEATKGKPAFLIAILCSGSFTWLVAMLSGYFDLSPVFISFELSFYAVFGGLLFGVGATFNNGCGVSTISKLARGNLVMLVTVLGWFIGWYILTLFMPDIQIIHYDHPIFWQYGFLILSSVIILFFMLFTSKCNKRLWLSMLAIGFMASIVFLIEPKWTPSALLKDLSYALINHEGQNWPSLMRFVLILSLITGMLIAAIKTKTFKFKLTNVKHSIKHLFSGICMGVGAAIAGGGNDSQLLLALPSLSPAGFTTVFFMLLGIYMSKKLFKV</sequence>